<reference evidence="3 4" key="1">
    <citation type="journal article" date="2015" name="Genome Announc.">
        <title>Draft Genome Sequence and Gene Annotation of the Entomopathogenic Fungus Verticillium hemipterigenum.</title>
        <authorList>
            <person name="Horn F."/>
            <person name="Habel A."/>
            <person name="Scharf D.H."/>
            <person name="Dworschak J."/>
            <person name="Brakhage A.A."/>
            <person name="Guthke R."/>
            <person name="Hertweck C."/>
            <person name="Linde J."/>
        </authorList>
    </citation>
    <scope>NUCLEOTIDE SEQUENCE [LARGE SCALE GENOMIC DNA]</scope>
</reference>
<feature type="region of interest" description="Disordered" evidence="1">
    <location>
        <begin position="193"/>
        <end position="230"/>
    </location>
</feature>
<organism evidence="3 4">
    <name type="scientific">[Torrubiella] hemipterigena</name>
    <dbReference type="NCBI Taxonomy" id="1531966"/>
    <lineage>
        <taxon>Eukaryota</taxon>
        <taxon>Fungi</taxon>
        <taxon>Dikarya</taxon>
        <taxon>Ascomycota</taxon>
        <taxon>Pezizomycotina</taxon>
        <taxon>Sordariomycetes</taxon>
        <taxon>Hypocreomycetidae</taxon>
        <taxon>Hypocreales</taxon>
        <taxon>Clavicipitaceae</taxon>
        <taxon>Clavicipitaceae incertae sedis</taxon>
        <taxon>'Torrubiella' clade</taxon>
    </lineage>
</organism>
<evidence type="ECO:0000313" key="4">
    <source>
        <dbReference type="Proteomes" id="UP000039046"/>
    </source>
</evidence>
<sequence length="230" mass="25056">MQLGSPPRGGLGFLISLLLLLFSHAAALAVPSSSSGDHCLASRGPKGPTTIPDKATLLKLIESTHNDDFSKFAVANAPGANTAVYFTGQTQPNIKKIVNWAPTHGLTAVRKIWKNPCFHEKGQYDASIDKATFTKYQEAFSRYYARHTSGTAYLVFPHDQTPASGIFYRVELPELIASGKVDKIVWVDQKKIGDPKYDPKTETKVYWKKGDPKPAVGAPPRPPTPPPVDA</sequence>
<evidence type="ECO:0000256" key="1">
    <source>
        <dbReference type="SAM" id="MobiDB-lite"/>
    </source>
</evidence>
<evidence type="ECO:0000256" key="2">
    <source>
        <dbReference type="SAM" id="SignalP"/>
    </source>
</evidence>
<dbReference type="HOGENOM" id="CLU_1261786_0_0_1"/>
<feature type="compositionally biased region" description="Pro residues" evidence="1">
    <location>
        <begin position="217"/>
        <end position="230"/>
    </location>
</feature>
<feature type="compositionally biased region" description="Basic and acidic residues" evidence="1">
    <location>
        <begin position="193"/>
        <end position="212"/>
    </location>
</feature>
<accession>A0A0A1TNL9</accession>
<dbReference type="EMBL" id="CDHN01000004">
    <property type="protein sequence ID" value="CEJ92132.1"/>
    <property type="molecule type" value="Genomic_DNA"/>
</dbReference>
<gene>
    <name evidence="3" type="ORF">VHEMI07802</name>
</gene>
<proteinExistence type="predicted"/>
<name>A0A0A1TNL9_9HYPO</name>
<dbReference type="AlphaFoldDB" id="A0A0A1TNL9"/>
<protein>
    <submittedName>
        <fullName evidence="3">Uncharacterized protein</fullName>
    </submittedName>
</protein>
<feature type="signal peptide" evidence="2">
    <location>
        <begin position="1"/>
        <end position="27"/>
    </location>
</feature>
<keyword evidence="2" id="KW-0732">Signal</keyword>
<evidence type="ECO:0000313" key="3">
    <source>
        <dbReference type="EMBL" id="CEJ92132.1"/>
    </source>
</evidence>
<dbReference type="OrthoDB" id="4456498at2759"/>
<keyword evidence="4" id="KW-1185">Reference proteome</keyword>
<dbReference type="Proteomes" id="UP000039046">
    <property type="component" value="Unassembled WGS sequence"/>
</dbReference>
<feature type="chain" id="PRO_5001990224" evidence="2">
    <location>
        <begin position="28"/>
        <end position="230"/>
    </location>
</feature>